<comment type="caution">
    <text evidence="1">The sequence shown here is derived from an EMBL/GenBank/DDBJ whole genome shotgun (WGS) entry which is preliminary data.</text>
</comment>
<dbReference type="Proteomes" id="UP000179001">
    <property type="component" value="Unassembled WGS sequence"/>
</dbReference>
<sequence>MCAGMSFSIESIDKSELKRFFTPVELDKHLKGSLVEVFYWDRKPFVPVKEDAVVKLYDWGSRERELKLPKTGWARIESVRDGKWDWLAPKKVIIPCEMGYEKNKWFKTPKGIWGLRVRFHNISRVYVLTEKADQKFINFTGHDRMPIAV</sequence>
<proteinExistence type="predicted"/>
<evidence type="ECO:0000313" key="1">
    <source>
        <dbReference type="EMBL" id="OGF30903.1"/>
    </source>
</evidence>
<name>A0A1F5SWS2_9BACT</name>
<accession>A0A1F5SWS2</accession>
<dbReference type="EMBL" id="MFGJ01000008">
    <property type="protein sequence ID" value="OGF30903.1"/>
    <property type="molecule type" value="Genomic_DNA"/>
</dbReference>
<gene>
    <name evidence="1" type="ORF">A2478_00435</name>
</gene>
<organism evidence="1 2">
    <name type="scientific">Candidatus Falkowbacteria bacterium RIFOXYC2_FULL_36_12</name>
    <dbReference type="NCBI Taxonomy" id="1798002"/>
    <lineage>
        <taxon>Bacteria</taxon>
        <taxon>Candidatus Falkowiibacteriota</taxon>
    </lineage>
</organism>
<evidence type="ECO:0000313" key="2">
    <source>
        <dbReference type="Proteomes" id="UP000179001"/>
    </source>
</evidence>
<reference evidence="1 2" key="1">
    <citation type="journal article" date="2016" name="Nat. Commun.">
        <title>Thousands of microbial genomes shed light on interconnected biogeochemical processes in an aquifer system.</title>
        <authorList>
            <person name="Anantharaman K."/>
            <person name="Brown C.T."/>
            <person name="Hug L.A."/>
            <person name="Sharon I."/>
            <person name="Castelle C.J."/>
            <person name="Probst A.J."/>
            <person name="Thomas B.C."/>
            <person name="Singh A."/>
            <person name="Wilkins M.J."/>
            <person name="Karaoz U."/>
            <person name="Brodie E.L."/>
            <person name="Williams K.H."/>
            <person name="Hubbard S.S."/>
            <person name="Banfield J.F."/>
        </authorList>
    </citation>
    <scope>NUCLEOTIDE SEQUENCE [LARGE SCALE GENOMIC DNA]</scope>
</reference>
<dbReference type="STRING" id="1798002.A2478_00435"/>
<protein>
    <submittedName>
        <fullName evidence="1">Uncharacterized protein</fullName>
    </submittedName>
</protein>
<dbReference type="AlphaFoldDB" id="A0A1F5SWS2"/>